<dbReference type="RefSeq" id="WP_133430080.1">
    <property type="nucleotide sequence ID" value="NZ_BMCC01000003.1"/>
</dbReference>
<dbReference type="OrthoDB" id="9812611at2"/>
<keyword evidence="3" id="KW-1185">Reference proteome</keyword>
<organism evidence="2 3">
    <name type="scientific">Macrococcus hajekii</name>
    <dbReference type="NCBI Taxonomy" id="198482"/>
    <lineage>
        <taxon>Bacteria</taxon>
        <taxon>Bacillati</taxon>
        <taxon>Bacillota</taxon>
        <taxon>Bacilli</taxon>
        <taxon>Bacillales</taxon>
        <taxon>Staphylococcaceae</taxon>
        <taxon>Macrococcus</taxon>
    </lineage>
</organism>
<sequence>MKLETWNGHTLRFIEVKGEWHAIGQDIANALNFRDPNVATRKLPQKYKGTSKVRTPGGEQIMITLTEKGIYRLIMRSNKPEAEAFQDFVFEVIKELRQQTGLEGFQVFRLMDKDHQKQAMERLYNALKTDDTEAVKFNSIKANTITNKAISIMYDLPKMISKEDMTPDMLADRQRLLDDVVNLMTMKEKYKLDISVSKAIYDSILKQVKTA</sequence>
<dbReference type="EMBL" id="SCWE01000002">
    <property type="protein sequence ID" value="TDM02069.1"/>
    <property type="molecule type" value="Genomic_DNA"/>
</dbReference>
<evidence type="ECO:0000313" key="3">
    <source>
        <dbReference type="Proteomes" id="UP000295328"/>
    </source>
</evidence>
<dbReference type="SMART" id="SM01040">
    <property type="entry name" value="Bro-N"/>
    <property type="match status" value="1"/>
</dbReference>
<feature type="domain" description="Bro-N" evidence="1">
    <location>
        <begin position="1"/>
        <end position="100"/>
    </location>
</feature>
<proteinExistence type="predicted"/>
<protein>
    <submittedName>
        <fullName evidence="2">Phage repressor protein</fullName>
    </submittedName>
</protein>
<dbReference type="AlphaFoldDB" id="A0A4R6BK20"/>
<evidence type="ECO:0000313" key="2">
    <source>
        <dbReference type="EMBL" id="TDM02069.1"/>
    </source>
</evidence>
<dbReference type="InterPro" id="IPR003497">
    <property type="entry name" value="BRO_N_domain"/>
</dbReference>
<accession>A0A4R6BK20</accession>
<dbReference type="PROSITE" id="PS51750">
    <property type="entry name" value="BRO_N"/>
    <property type="match status" value="1"/>
</dbReference>
<name>A0A4R6BK20_9STAP</name>
<dbReference type="Pfam" id="PF02498">
    <property type="entry name" value="Bro-N"/>
    <property type="match status" value="1"/>
</dbReference>
<reference evidence="2 3" key="1">
    <citation type="submission" date="2019-01" db="EMBL/GenBank/DDBJ databases">
        <title>Draft genome sequences of the type strains of six Macrococcus species.</title>
        <authorList>
            <person name="Mazhar S."/>
            <person name="Altermann E."/>
            <person name="Hill C."/>
            <person name="Mcauliffe O."/>
        </authorList>
    </citation>
    <scope>NUCLEOTIDE SEQUENCE [LARGE SCALE GENOMIC DNA]</scope>
    <source>
        <strain evidence="2 3">CCM4809</strain>
    </source>
</reference>
<comment type="caution">
    <text evidence="2">The sequence shown here is derived from an EMBL/GenBank/DDBJ whole genome shotgun (WGS) entry which is preliminary data.</text>
</comment>
<dbReference type="Proteomes" id="UP000295328">
    <property type="component" value="Unassembled WGS sequence"/>
</dbReference>
<gene>
    <name evidence="2" type="ORF">ERX37_07660</name>
</gene>
<evidence type="ECO:0000259" key="1">
    <source>
        <dbReference type="PROSITE" id="PS51750"/>
    </source>
</evidence>